<protein>
    <submittedName>
        <fullName evidence="6">AraC family transcriptional regulator</fullName>
    </submittedName>
</protein>
<gene>
    <name evidence="6" type="ORF">ABDK96_08260</name>
</gene>
<dbReference type="InterPro" id="IPR011051">
    <property type="entry name" value="RmlC_Cupin_sf"/>
</dbReference>
<evidence type="ECO:0000259" key="5">
    <source>
        <dbReference type="PROSITE" id="PS01124"/>
    </source>
</evidence>
<evidence type="ECO:0000256" key="2">
    <source>
        <dbReference type="ARBA" id="ARBA00023125"/>
    </source>
</evidence>
<dbReference type="SUPFAM" id="SSF46689">
    <property type="entry name" value="Homeodomain-like"/>
    <property type="match status" value="1"/>
</dbReference>
<sequence>MSQAYALPAPTGPFRQMPLERAGSVAVDFTSVGIGETLATATRWPDHSHAVHELLWNDAGASTLRVGRRTWTVTPAIGLWMPAGTVHSAVSPAGTRYRATYFTPDADRSLGLSGTGMRGETSPPAPPGAVPEAPPGALPQTPSSVRITVLVRELLDRLGSTTLKASSRELTEAMVLDVLAPSPHQFLVHEPTAGLLQPIVAAVLADPADARSLGDWSRQLRVSERTITRAFQTETGLGFARWVGSVRVQRATTLLADGEPLEDIAEAMGYRSASAFGAAFRKLTGTTPSSLRH</sequence>
<dbReference type="Gene3D" id="1.10.10.60">
    <property type="entry name" value="Homeodomain-like"/>
    <property type="match status" value="1"/>
</dbReference>
<reference evidence="6 7" key="1">
    <citation type="submission" date="2024-05" db="EMBL/GenBank/DDBJ databases">
        <authorList>
            <person name="Yi C."/>
        </authorList>
    </citation>
    <scope>NUCLEOTIDE SEQUENCE [LARGE SCALE GENOMIC DNA]</scope>
    <source>
        <strain evidence="6 7">XS13</strain>
    </source>
</reference>
<dbReference type="SUPFAM" id="SSF51182">
    <property type="entry name" value="RmlC-like cupins"/>
    <property type="match status" value="1"/>
</dbReference>
<dbReference type="PANTHER" id="PTHR11019:SF199">
    <property type="entry name" value="HTH-TYPE TRANSCRIPTIONAL REGULATOR NIMR"/>
    <property type="match status" value="1"/>
</dbReference>
<comment type="caution">
    <text evidence="6">The sequence shown here is derived from an EMBL/GenBank/DDBJ whole genome shotgun (WGS) entry which is preliminary data.</text>
</comment>
<keyword evidence="7" id="KW-1185">Reference proteome</keyword>
<feature type="compositionally biased region" description="Pro residues" evidence="4">
    <location>
        <begin position="123"/>
        <end position="137"/>
    </location>
</feature>
<evidence type="ECO:0000256" key="3">
    <source>
        <dbReference type="ARBA" id="ARBA00023163"/>
    </source>
</evidence>
<keyword evidence="3" id="KW-0804">Transcription</keyword>
<dbReference type="Pfam" id="PF12833">
    <property type="entry name" value="HTH_18"/>
    <property type="match status" value="1"/>
</dbReference>
<dbReference type="EMBL" id="JBDXMX010000003">
    <property type="protein sequence ID" value="MEO9247669.1"/>
    <property type="molecule type" value="Genomic_DNA"/>
</dbReference>
<name>A0ABV0IHN6_9MICC</name>
<dbReference type="Pfam" id="PF02311">
    <property type="entry name" value="AraC_binding"/>
    <property type="match status" value="1"/>
</dbReference>
<organism evidence="6 7">
    <name type="scientific">Citricoccus nitrophenolicus</name>
    <dbReference type="NCBI Taxonomy" id="863575"/>
    <lineage>
        <taxon>Bacteria</taxon>
        <taxon>Bacillati</taxon>
        <taxon>Actinomycetota</taxon>
        <taxon>Actinomycetes</taxon>
        <taxon>Micrococcales</taxon>
        <taxon>Micrococcaceae</taxon>
        <taxon>Citricoccus</taxon>
    </lineage>
</organism>
<dbReference type="PROSITE" id="PS00041">
    <property type="entry name" value="HTH_ARAC_FAMILY_1"/>
    <property type="match status" value="1"/>
</dbReference>
<dbReference type="RefSeq" id="WP_347920333.1">
    <property type="nucleotide sequence ID" value="NZ_JBDXMX010000003.1"/>
</dbReference>
<proteinExistence type="predicted"/>
<dbReference type="InterPro" id="IPR018062">
    <property type="entry name" value="HTH_AraC-typ_CS"/>
</dbReference>
<dbReference type="SMART" id="SM00342">
    <property type="entry name" value="HTH_ARAC"/>
    <property type="match status" value="1"/>
</dbReference>
<keyword evidence="2" id="KW-0238">DNA-binding</keyword>
<accession>A0ABV0IHN6</accession>
<evidence type="ECO:0000256" key="1">
    <source>
        <dbReference type="ARBA" id="ARBA00023015"/>
    </source>
</evidence>
<feature type="region of interest" description="Disordered" evidence="4">
    <location>
        <begin position="108"/>
        <end position="141"/>
    </location>
</feature>
<evidence type="ECO:0000313" key="6">
    <source>
        <dbReference type="EMBL" id="MEO9247669.1"/>
    </source>
</evidence>
<dbReference type="InterPro" id="IPR020449">
    <property type="entry name" value="Tscrpt_reg_AraC-type_HTH"/>
</dbReference>
<dbReference type="InterPro" id="IPR003313">
    <property type="entry name" value="AraC-bd"/>
</dbReference>
<feature type="domain" description="HTH araC/xylS-type" evidence="5">
    <location>
        <begin position="197"/>
        <end position="293"/>
    </location>
</feature>
<keyword evidence="1" id="KW-0805">Transcription regulation</keyword>
<dbReference type="PANTHER" id="PTHR11019">
    <property type="entry name" value="HTH-TYPE TRANSCRIPTIONAL REGULATOR NIMR"/>
    <property type="match status" value="1"/>
</dbReference>
<dbReference type="Proteomes" id="UP001484097">
    <property type="component" value="Unassembled WGS sequence"/>
</dbReference>
<dbReference type="InterPro" id="IPR018060">
    <property type="entry name" value="HTH_AraC"/>
</dbReference>
<evidence type="ECO:0000313" key="7">
    <source>
        <dbReference type="Proteomes" id="UP001484097"/>
    </source>
</evidence>
<dbReference type="PRINTS" id="PR00032">
    <property type="entry name" value="HTHARAC"/>
</dbReference>
<evidence type="ECO:0000256" key="4">
    <source>
        <dbReference type="SAM" id="MobiDB-lite"/>
    </source>
</evidence>
<dbReference type="PROSITE" id="PS01124">
    <property type="entry name" value="HTH_ARAC_FAMILY_2"/>
    <property type="match status" value="1"/>
</dbReference>
<dbReference type="InterPro" id="IPR009057">
    <property type="entry name" value="Homeodomain-like_sf"/>
</dbReference>